<keyword evidence="4 11" id="KW-0808">Transferase</keyword>
<evidence type="ECO:0000256" key="5">
    <source>
        <dbReference type="ARBA" id="ARBA00022723"/>
    </source>
</evidence>
<accession>A0A0K9NX13</accession>
<reference evidence="15" key="1">
    <citation type="journal article" date="2016" name="Nature">
        <title>The genome of the seagrass Zostera marina reveals angiosperm adaptation to the sea.</title>
        <authorList>
            <person name="Olsen J.L."/>
            <person name="Rouze P."/>
            <person name="Verhelst B."/>
            <person name="Lin Y.-C."/>
            <person name="Bayer T."/>
            <person name="Collen J."/>
            <person name="Dattolo E."/>
            <person name="De Paoli E."/>
            <person name="Dittami S."/>
            <person name="Maumus F."/>
            <person name="Michel G."/>
            <person name="Kersting A."/>
            <person name="Lauritano C."/>
            <person name="Lohaus R."/>
            <person name="Toepel M."/>
            <person name="Tonon T."/>
            <person name="Vanneste K."/>
            <person name="Amirebrahimi M."/>
            <person name="Brakel J."/>
            <person name="Bostroem C."/>
            <person name="Chovatia M."/>
            <person name="Grimwood J."/>
            <person name="Jenkins J.W."/>
            <person name="Jueterbock A."/>
            <person name="Mraz A."/>
            <person name="Stam W.T."/>
            <person name="Tice H."/>
            <person name="Bornberg-Bauer E."/>
            <person name="Green P.J."/>
            <person name="Pearson G.A."/>
            <person name="Procaccini G."/>
            <person name="Duarte C.M."/>
            <person name="Schmutz J."/>
            <person name="Reusch T.B.H."/>
            <person name="Van de Peer Y."/>
        </authorList>
    </citation>
    <scope>NUCLEOTIDE SEQUENCE [LARGE SCALE GENOMIC DNA]</scope>
    <source>
        <strain evidence="15">cv. Finnish</strain>
    </source>
</reference>
<comment type="pathway">
    <text evidence="3 11">Protein modification; protein ubiquitination.</text>
</comment>
<dbReference type="OrthoDB" id="6270329at2759"/>
<keyword evidence="8 11" id="KW-0862">Zinc</keyword>
<name>A0A0K9NX13_ZOSMR</name>
<keyword evidence="5 11" id="KW-0479">Metal-binding</keyword>
<dbReference type="GO" id="GO:0016567">
    <property type="term" value="P:protein ubiquitination"/>
    <property type="evidence" value="ECO:0007669"/>
    <property type="project" value="UniProtKB-UniPathway"/>
</dbReference>
<evidence type="ECO:0000256" key="4">
    <source>
        <dbReference type="ARBA" id="ARBA00022679"/>
    </source>
</evidence>
<evidence type="ECO:0000313" key="15">
    <source>
        <dbReference type="Proteomes" id="UP000036987"/>
    </source>
</evidence>
<dbReference type="GO" id="GO:0036503">
    <property type="term" value="P:ERAD pathway"/>
    <property type="evidence" value="ECO:0000318"/>
    <property type="project" value="GO_Central"/>
</dbReference>
<keyword evidence="6 10" id="KW-0863">Zinc-finger</keyword>
<protein>
    <recommendedName>
        <fullName evidence="11">E3 ubiquitin-protein ligase RMA</fullName>
        <ecNumber evidence="11">2.3.2.27</ecNumber>
    </recommendedName>
    <alternativeName>
        <fullName evidence="11">Protein RING membrane-anchor</fullName>
    </alternativeName>
    <alternativeName>
        <fullName evidence="11">RING-type E3 ubiquitin transferase RMA</fullName>
    </alternativeName>
</protein>
<dbReference type="Proteomes" id="UP000036987">
    <property type="component" value="Unassembled WGS sequence"/>
</dbReference>
<dbReference type="Pfam" id="PF00097">
    <property type="entry name" value="zf-C3HC4"/>
    <property type="match status" value="1"/>
</dbReference>
<keyword evidence="7 11" id="KW-0833">Ubl conjugation pathway</keyword>
<organism evidence="14 15">
    <name type="scientific">Zostera marina</name>
    <name type="common">Eelgrass</name>
    <dbReference type="NCBI Taxonomy" id="29655"/>
    <lineage>
        <taxon>Eukaryota</taxon>
        <taxon>Viridiplantae</taxon>
        <taxon>Streptophyta</taxon>
        <taxon>Embryophyta</taxon>
        <taxon>Tracheophyta</taxon>
        <taxon>Spermatophyta</taxon>
        <taxon>Magnoliopsida</taxon>
        <taxon>Liliopsida</taxon>
        <taxon>Zosteraceae</taxon>
        <taxon>Zostera</taxon>
    </lineage>
</organism>
<dbReference type="AlphaFoldDB" id="A0A0K9NX13"/>
<sequence length="235" mass="26215">MEGGRFEEHPALPEQEGLGELPTKLGGGKKESSESTSSGCFDCNICLEFAVDPVVTLCGHLYCWPCIYKWLEVESAIPQQCPVCKATVSETTLVPLYGRGNTCSNKESYKNGTMDIPRRPAIQHRGQTLAASLIQPAFPPSTTSHRRRHHHQNIDGGDTMPLDGVSQLMGSAAVAVLPWVFGEHISTGLQYSNRYFLVGDEISPRQRRHEMLARRSLHHVFVFFFSFMVLCLVFF</sequence>
<dbReference type="EC" id="2.3.2.27" evidence="11"/>
<evidence type="ECO:0000256" key="11">
    <source>
        <dbReference type="RuleBase" id="RU369090"/>
    </source>
</evidence>
<dbReference type="STRING" id="29655.A0A0K9NX13"/>
<dbReference type="GO" id="GO:0061630">
    <property type="term" value="F:ubiquitin protein ligase activity"/>
    <property type="evidence" value="ECO:0000318"/>
    <property type="project" value="GO_Central"/>
</dbReference>
<evidence type="ECO:0000313" key="14">
    <source>
        <dbReference type="EMBL" id="KMZ61284.1"/>
    </source>
</evidence>
<dbReference type="PROSITE" id="PS00518">
    <property type="entry name" value="ZF_RING_1"/>
    <property type="match status" value="1"/>
</dbReference>
<dbReference type="OMA" id="YHVAAQN"/>
<dbReference type="InterPro" id="IPR045103">
    <property type="entry name" value="RNF5/RNF185-like"/>
</dbReference>
<evidence type="ECO:0000256" key="7">
    <source>
        <dbReference type="ARBA" id="ARBA00022786"/>
    </source>
</evidence>
<evidence type="ECO:0000256" key="6">
    <source>
        <dbReference type="ARBA" id="ARBA00022771"/>
    </source>
</evidence>
<dbReference type="InterPro" id="IPR017907">
    <property type="entry name" value="Znf_RING_CS"/>
</dbReference>
<dbReference type="Gene3D" id="3.30.40.10">
    <property type="entry name" value="Zinc/RING finger domain, C3HC4 (zinc finger)"/>
    <property type="match status" value="1"/>
</dbReference>
<comment type="catalytic activity">
    <reaction evidence="1 11">
        <text>S-ubiquitinyl-[E2 ubiquitin-conjugating enzyme]-L-cysteine + [acceptor protein]-L-lysine = [E2 ubiquitin-conjugating enzyme]-L-cysteine + N(6)-ubiquitinyl-[acceptor protein]-L-lysine.</text>
        <dbReference type="EC" id="2.3.2.27"/>
    </reaction>
</comment>
<evidence type="ECO:0000256" key="2">
    <source>
        <dbReference type="ARBA" id="ARBA00004308"/>
    </source>
</evidence>
<evidence type="ECO:0000256" key="9">
    <source>
        <dbReference type="ARBA" id="ARBA00023136"/>
    </source>
</evidence>
<evidence type="ECO:0000256" key="10">
    <source>
        <dbReference type="PROSITE-ProRule" id="PRU00175"/>
    </source>
</evidence>
<dbReference type="InterPro" id="IPR001841">
    <property type="entry name" value="Znf_RING"/>
</dbReference>
<keyword evidence="11" id="KW-0256">Endoplasmic reticulum</keyword>
<proteinExistence type="predicted"/>
<dbReference type="GO" id="GO:0006511">
    <property type="term" value="P:ubiquitin-dependent protein catabolic process"/>
    <property type="evidence" value="ECO:0000318"/>
    <property type="project" value="GO_Central"/>
</dbReference>
<feature type="transmembrane region" description="Helical" evidence="11">
    <location>
        <begin position="216"/>
        <end position="234"/>
    </location>
</feature>
<comment type="caution">
    <text evidence="14">The sequence shown here is derived from an EMBL/GenBank/DDBJ whole genome shotgun (WGS) entry which is preliminary data.</text>
</comment>
<dbReference type="SMART" id="SM00184">
    <property type="entry name" value="RING"/>
    <property type="match status" value="1"/>
</dbReference>
<dbReference type="SUPFAM" id="SSF57850">
    <property type="entry name" value="RING/U-box"/>
    <property type="match status" value="1"/>
</dbReference>
<dbReference type="GO" id="GO:0005789">
    <property type="term" value="C:endoplasmic reticulum membrane"/>
    <property type="evidence" value="ECO:0007669"/>
    <property type="project" value="UniProtKB-SubCell"/>
</dbReference>
<dbReference type="InterPro" id="IPR018957">
    <property type="entry name" value="Znf_C3HC4_RING-type"/>
</dbReference>
<dbReference type="UniPathway" id="UPA00143"/>
<feature type="region of interest" description="Disordered" evidence="12">
    <location>
        <begin position="1"/>
        <end position="30"/>
    </location>
</feature>
<evidence type="ECO:0000256" key="3">
    <source>
        <dbReference type="ARBA" id="ARBA00004906"/>
    </source>
</evidence>
<comment type="domain">
    <text evidence="11">The RING-type zinc finger domain is responsible for E3 ligase activity.</text>
</comment>
<dbReference type="PANTHER" id="PTHR12313">
    <property type="entry name" value="E3 UBIQUITIN-PROTEIN LIGASE RNF5-RELATED"/>
    <property type="match status" value="1"/>
</dbReference>
<feature type="domain" description="RING-type" evidence="13">
    <location>
        <begin position="43"/>
        <end position="85"/>
    </location>
</feature>
<feature type="compositionally biased region" description="Basic and acidic residues" evidence="12">
    <location>
        <begin position="1"/>
        <end position="11"/>
    </location>
</feature>
<evidence type="ECO:0000256" key="1">
    <source>
        <dbReference type="ARBA" id="ARBA00000900"/>
    </source>
</evidence>
<keyword evidence="15" id="KW-1185">Reference proteome</keyword>
<evidence type="ECO:0000256" key="8">
    <source>
        <dbReference type="ARBA" id="ARBA00022833"/>
    </source>
</evidence>
<comment type="subcellular location">
    <subcellularLocation>
        <location evidence="2">Endomembrane system</location>
    </subcellularLocation>
    <subcellularLocation>
        <location evidence="11">Endoplasmic reticulum membrane</location>
        <topology evidence="11">Single-pass type IV membrane protein</topology>
    </subcellularLocation>
</comment>
<dbReference type="EMBL" id="LFYR01001508">
    <property type="protein sequence ID" value="KMZ61284.1"/>
    <property type="molecule type" value="Genomic_DNA"/>
</dbReference>
<evidence type="ECO:0000259" key="13">
    <source>
        <dbReference type="PROSITE" id="PS50089"/>
    </source>
</evidence>
<dbReference type="InterPro" id="IPR013083">
    <property type="entry name" value="Znf_RING/FYVE/PHD"/>
</dbReference>
<comment type="function">
    <text evidence="11">E3 ubiquitin-protein ligase.</text>
</comment>
<keyword evidence="11" id="KW-1133">Transmembrane helix</keyword>
<gene>
    <name evidence="14" type="ORF">ZOSMA_53G00720</name>
</gene>
<keyword evidence="9 11" id="KW-0472">Membrane</keyword>
<dbReference type="GO" id="GO:0044390">
    <property type="term" value="F:ubiquitin-like protein conjugating enzyme binding"/>
    <property type="evidence" value="ECO:0000318"/>
    <property type="project" value="GO_Central"/>
</dbReference>
<dbReference type="GO" id="GO:0008270">
    <property type="term" value="F:zinc ion binding"/>
    <property type="evidence" value="ECO:0007669"/>
    <property type="project" value="UniProtKB-KW"/>
</dbReference>
<evidence type="ECO:0000256" key="12">
    <source>
        <dbReference type="SAM" id="MobiDB-lite"/>
    </source>
</evidence>
<keyword evidence="11" id="KW-0812">Transmembrane</keyword>
<dbReference type="PROSITE" id="PS50089">
    <property type="entry name" value="ZF_RING_2"/>
    <property type="match status" value="1"/>
</dbReference>